<keyword evidence="2" id="KW-1185">Reference proteome</keyword>
<comment type="caution">
    <text evidence="1">The sequence shown here is derived from an EMBL/GenBank/DDBJ whole genome shotgun (WGS) entry which is preliminary data.</text>
</comment>
<sequence length="277" mass="30471">MGSADGTSGSWAFLRFEHAFRDGLHTYTARADSTLVNEVWRGLQDLAPYPDDPELNPMDLYCIGNFAGERLAVWRAVAWAVTEGLHRCGIPHWDRDNAAVGLGVDRDAMRLVRWEYDLDVADGDLGFVPARASVRIHPPPDQWEIDHGGFAGLFPLASFDDLTRLDGAVFASDRAQVTVFGLDGDRFDALADALNAPDRPVLADILRPGEMVVSLATVRDDWMTHWTNTLTVRATSETDVVYRAAAHFGAAYQCYLDGLDSMKTLADFRSAAALLLA</sequence>
<name>A0ABN2BM53_9ACTN</name>
<evidence type="ECO:0000313" key="2">
    <source>
        <dbReference type="Proteomes" id="UP001501470"/>
    </source>
</evidence>
<dbReference type="Proteomes" id="UP001501470">
    <property type="component" value="Unassembled WGS sequence"/>
</dbReference>
<dbReference type="RefSeq" id="WP_344507177.1">
    <property type="nucleotide sequence ID" value="NZ_BAAAQD010000016.1"/>
</dbReference>
<protein>
    <submittedName>
        <fullName evidence="1">Uncharacterized protein</fullName>
    </submittedName>
</protein>
<proteinExistence type="predicted"/>
<evidence type="ECO:0000313" key="1">
    <source>
        <dbReference type="EMBL" id="GAA1542299.1"/>
    </source>
</evidence>
<organism evidence="1 2">
    <name type="scientific">Dactylosporangium maewongense</name>
    <dbReference type="NCBI Taxonomy" id="634393"/>
    <lineage>
        <taxon>Bacteria</taxon>
        <taxon>Bacillati</taxon>
        <taxon>Actinomycetota</taxon>
        <taxon>Actinomycetes</taxon>
        <taxon>Micromonosporales</taxon>
        <taxon>Micromonosporaceae</taxon>
        <taxon>Dactylosporangium</taxon>
    </lineage>
</organism>
<gene>
    <name evidence="1" type="ORF">GCM10009827_072290</name>
</gene>
<dbReference type="EMBL" id="BAAAQD010000016">
    <property type="protein sequence ID" value="GAA1542299.1"/>
    <property type="molecule type" value="Genomic_DNA"/>
</dbReference>
<accession>A0ABN2BM53</accession>
<reference evidence="1 2" key="1">
    <citation type="journal article" date="2019" name="Int. J. Syst. Evol. Microbiol.">
        <title>The Global Catalogue of Microorganisms (GCM) 10K type strain sequencing project: providing services to taxonomists for standard genome sequencing and annotation.</title>
        <authorList>
            <consortium name="The Broad Institute Genomics Platform"/>
            <consortium name="The Broad Institute Genome Sequencing Center for Infectious Disease"/>
            <person name="Wu L."/>
            <person name="Ma J."/>
        </authorList>
    </citation>
    <scope>NUCLEOTIDE SEQUENCE [LARGE SCALE GENOMIC DNA]</scope>
    <source>
        <strain evidence="1 2">JCM 15933</strain>
    </source>
</reference>